<dbReference type="AlphaFoldDB" id="A0A4U1D3Y9"/>
<evidence type="ECO:0000313" key="3">
    <source>
        <dbReference type="EMBL" id="TKC17041.1"/>
    </source>
</evidence>
<dbReference type="Gene3D" id="3.90.550.10">
    <property type="entry name" value="Spore Coat Polysaccharide Biosynthesis Protein SpsA, Chain A"/>
    <property type="match status" value="1"/>
</dbReference>
<dbReference type="InterPro" id="IPR029044">
    <property type="entry name" value="Nucleotide-diphossugar_trans"/>
</dbReference>
<dbReference type="PANTHER" id="PTHR22916">
    <property type="entry name" value="GLYCOSYLTRANSFERASE"/>
    <property type="match status" value="1"/>
</dbReference>
<dbReference type="Pfam" id="PF00535">
    <property type="entry name" value="Glycos_transf_2"/>
    <property type="match status" value="1"/>
</dbReference>
<dbReference type="SUPFAM" id="SSF53448">
    <property type="entry name" value="Nucleotide-diphospho-sugar transferases"/>
    <property type="match status" value="1"/>
</dbReference>
<dbReference type="GO" id="GO:0016758">
    <property type="term" value="F:hexosyltransferase activity"/>
    <property type="evidence" value="ECO:0007669"/>
    <property type="project" value="UniProtKB-ARBA"/>
</dbReference>
<dbReference type="PANTHER" id="PTHR22916:SF3">
    <property type="entry name" value="UDP-GLCNAC:BETAGAL BETA-1,3-N-ACETYLGLUCOSAMINYLTRANSFERASE-LIKE PROTEIN 1"/>
    <property type="match status" value="1"/>
</dbReference>
<accession>A0A4U1D3Y9</accession>
<dbReference type="EMBL" id="SWBM01000002">
    <property type="protein sequence ID" value="TKC17041.1"/>
    <property type="molecule type" value="Genomic_DNA"/>
</dbReference>
<sequence>MEMDAYKQKVKKSLQDLINIGDLRQALNIISQYEQIIRDDVDIISMKSIIYIETGEIELAEELLFDAIRRNIISSDIFYNLAYIFHTKGENEQAVIFYKKSFETTSDLSLKKDINKILQSLNLNPLKIYKYRFSVVIPTRNSADTLKYTIKTCLNQKHDNFEIVISDNSSDDYNFTKELIKNFNDPRIKYYRPDEELAMTENYNYAISKALGEYVIMLGSDDGLLFHALSTLDSILPRTGIKLLHWRMAAYGWPNIKLKGYENFFGFPLNPKGTINYNEIDSNTIIKKVINFETNYSILPMLYCNSVVHQDLLEILIKNTGSVFKGYPPDVYSGFALAYIQNKYITVDLPMTIGGSSGNSIGIAYHHGKGNSNELKKDYIRLNNKAGLSLHNIIPDVKSLEAAVAESFLNAKDVLFPNDHELCLDRKLLIQKCVEGLDKNDTTYSQELKKIESSLEDEPQLRKWFKENYLMKPTTNNYSNKAKFSYKVGFENGNLSLNSEDFNVKNVYDAASLFSKITGW</sequence>
<organism evidence="3 4">
    <name type="scientific">Robertmurraya kyonggiensis</name>
    <dbReference type="NCBI Taxonomy" id="1037680"/>
    <lineage>
        <taxon>Bacteria</taxon>
        <taxon>Bacillati</taxon>
        <taxon>Bacillota</taxon>
        <taxon>Bacilli</taxon>
        <taxon>Bacillales</taxon>
        <taxon>Bacillaceae</taxon>
        <taxon>Robertmurraya</taxon>
    </lineage>
</organism>
<dbReference type="Gene3D" id="1.25.40.10">
    <property type="entry name" value="Tetratricopeptide repeat domain"/>
    <property type="match status" value="1"/>
</dbReference>
<dbReference type="InterPro" id="IPR011990">
    <property type="entry name" value="TPR-like_helical_dom_sf"/>
</dbReference>
<evidence type="ECO:0000259" key="2">
    <source>
        <dbReference type="Pfam" id="PF00535"/>
    </source>
</evidence>
<dbReference type="Proteomes" id="UP000307756">
    <property type="component" value="Unassembled WGS sequence"/>
</dbReference>
<feature type="domain" description="Glycosyltransferase 2-like" evidence="2">
    <location>
        <begin position="134"/>
        <end position="223"/>
    </location>
</feature>
<gene>
    <name evidence="3" type="ORF">FA727_13370</name>
</gene>
<keyword evidence="4" id="KW-1185">Reference proteome</keyword>
<protein>
    <submittedName>
        <fullName evidence="3">Glycosyltransferase</fullName>
    </submittedName>
</protein>
<reference evidence="3 4" key="1">
    <citation type="journal article" date="2011" name="J. Microbiol.">
        <title>Bacillus kyonggiensis sp. nov., isolated from soil of a lettuce field.</title>
        <authorList>
            <person name="Dong K."/>
            <person name="Lee S."/>
        </authorList>
    </citation>
    <scope>NUCLEOTIDE SEQUENCE [LARGE SCALE GENOMIC DNA]</scope>
    <source>
        <strain evidence="3 4">NB22</strain>
    </source>
</reference>
<evidence type="ECO:0000256" key="1">
    <source>
        <dbReference type="ARBA" id="ARBA00006739"/>
    </source>
</evidence>
<name>A0A4U1D3Y9_9BACI</name>
<proteinExistence type="inferred from homology"/>
<dbReference type="RefSeq" id="WP_136831562.1">
    <property type="nucleotide sequence ID" value="NZ_SWBM01000002.1"/>
</dbReference>
<dbReference type="InterPro" id="IPR001173">
    <property type="entry name" value="Glyco_trans_2-like"/>
</dbReference>
<dbReference type="CDD" id="cd00761">
    <property type="entry name" value="Glyco_tranf_GTA_type"/>
    <property type="match status" value="1"/>
</dbReference>
<dbReference type="OrthoDB" id="9785185at2"/>
<comment type="caution">
    <text evidence="3">The sequence shown here is derived from an EMBL/GenBank/DDBJ whole genome shotgun (WGS) entry which is preliminary data.</text>
</comment>
<keyword evidence="3" id="KW-0808">Transferase</keyword>
<comment type="similarity">
    <text evidence="1">Belongs to the glycosyltransferase 2 family.</text>
</comment>
<dbReference type="SUPFAM" id="SSF48452">
    <property type="entry name" value="TPR-like"/>
    <property type="match status" value="1"/>
</dbReference>
<evidence type="ECO:0000313" key="4">
    <source>
        <dbReference type="Proteomes" id="UP000307756"/>
    </source>
</evidence>